<dbReference type="PANTHER" id="PTHR43782">
    <property type="entry name" value="ARGINASE"/>
    <property type="match status" value="1"/>
</dbReference>
<dbReference type="EC" id="3.5.3.1" evidence="2 9"/>
<evidence type="ECO:0000256" key="1">
    <source>
        <dbReference type="ARBA" id="ARBA00005098"/>
    </source>
</evidence>
<dbReference type="InterPro" id="IPR023696">
    <property type="entry name" value="Ureohydrolase_dom_sf"/>
</dbReference>
<organism evidence="13 14">
    <name type="scientific">Paenibacillus shunpengii</name>
    <dbReference type="NCBI Taxonomy" id="2054424"/>
    <lineage>
        <taxon>Bacteria</taxon>
        <taxon>Bacillati</taxon>
        <taxon>Bacillota</taxon>
        <taxon>Bacilli</taxon>
        <taxon>Bacillales</taxon>
        <taxon>Paenibacillaceae</taxon>
        <taxon>Paenibacillus</taxon>
    </lineage>
</organism>
<evidence type="ECO:0000256" key="9">
    <source>
        <dbReference type="NCBIfam" id="TIGR01229"/>
    </source>
</evidence>
<dbReference type="PRINTS" id="PR00116">
    <property type="entry name" value="ARGINASE"/>
</dbReference>
<keyword evidence="7 12" id="KW-0464">Manganese</keyword>
<reference evidence="14" key="1">
    <citation type="journal article" date="2019" name="Int. J. Syst. Evol. Microbiol.">
        <title>The Global Catalogue of Microorganisms (GCM) 10K type strain sequencing project: providing services to taxonomists for standard genome sequencing and annotation.</title>
        <authorList>
            <consortium name="The Broad Institute Genomics Platform"/>
            <consortium name="The Broad Institute Genome Sequencing Center for Infectious Disease"/>
            <person name="Wu L."/>
            <person name="Ma J."/>
        </authorList>
    </citation>
    <scope>NUCLEOTIDE SEQUENCE [LARGE SCALE GENOMIC DNA]</scope>
    <source>
        <strain evidence="14">KCTC 33849</strain>
    </source>
</reference>
<evidence type="ECO:0000313" key="14">
    <source>
        <dbReference type="Proteomes" id="UP001597540"/>
    </source>
</evidence>
<evidence type="ECO:0000256" key="5">
    <source>
        <dbReference type="ARBA" id="ARBA00022723"/>
    </source>
</evidence>
<dbReference type="InterPro" id="IPR006035">
    <property type="entry name" value="Ureohydrolase"/>
</dbReference>
<dbReference type="SUPFAM" id="SSF52768">
    <property type="entry name" value="Arginase/deacetylase"/>
    <property type="match status" value="1"/>
</dbReference>
<keyword evidence="5 12" id="KW-0479">Metal-binding</keyword>
<dbReference type="PROSITE" id="PS01053">
    <property type="entry name" value="ARGINASE_1"/>
    <property type="match status" value="1"/>
</dbReference>
<evidence type="ECO:0000256" key="6">
    <source>
        <dbReference type="ARBA" id="ARBA00022801"/>
    </source>
</evidence>
<dbReference type="CDD" id="cd09989">
    <property type="entry name" value="Arginase"/>
    <property type="match status" value="1"/>
</dbReference>
<comment type="caution">
    <text evidence="13">The sequence shown here is derived from an EMBL/GenBank/DDBJ whole genome shotgun (WGS) entry which is preliminary data.</text>
</comment>
<proteinExistence type="inferred from homology"/>
<evidence type="ECO:0000256" key="7">
    <source>
        <dbReference type="ARBA" id="ARBA00023211"/>
    </source>
</evidence>
<keyword evidence="14" id="KW-1185">Reference proteome</keyword>
<dbReference type="GO" id="GO:0004053">
    <property type="term" value="F:arginase activity"/>
    <property type="evidence" value="ECO:0007669"/>
    <property type="project" value="UniProtKB-EC"/>
</dbReference>
<dbReference type="InterPro" id="IPR020855">
    <property type="entry name" value="Ureohydrolase_Mn_BS"/>
</dbReference>
<evidence type="ECO:0000256" key="2">
    <source>
        <dbReference type="ARBA" id="ARBA00012168"/>
    </source>
</evidence>
<dbReference type="RefSeq" id="WP_076312426.1">
    <property type="nucleotide sequence ID" value="NZ_JBHUMJ010000002.1"/>
</dbReference>
<evidence type="ECO:0000256" key="3">
    <source>
        <dbReference type="ARBA" id="ARBA00018123"/>
    </source>
</evidence>
<comment type="cofactor">
    <cofactor evidence="12">
        <name>Mn(2+)</name>
        <dbReference type="ChEBI" id="CHEBI:29035"/>
    </cofactor>
    <text evidence="12">Binds 2 manganese ions per subunit.</text>
</comment>
<dbReference type="PROSITE" id="PS51409">
    <property type="entry name" value="ARGINASE_2"/>
    <property type="match status" value="1"/>
</dbReference>
<protein>
    <recommendedName>
        <fullName evidence="3 9">Arginase</fullName>
        <ecNumber evidence="2 9">3.5.3.1</ecNumber>
    </recommendedName>
</protein>
<comment type="pathway">
    <text evidence="1">Nitrogen metabolism; urea cycle; L-ornithine and urea from L-arginine: step 1/1.</text>
</comment>
<dbReference type="Pfam" id="PF00491">
    <property type="entry name" value="Arginase"/>
    <property type="match status" value="1"/>
</dbReference>
<dbReference type="InterPro" id="IPR014033">
    <property type="entry name" value="Arginase"/>
</dbReference>
<dbReference type="PIRSF" id="PIRSF036979">
    <property type="entry name" value="Arginase"/>
    <property type="match status" value="1"/>
</dbReference>
<evidence type="ECO:0000256" key="10">
    <source>
        <dbReference type="PROSITE-ProRule" id="PRU00742"/>
    </source>
</evidence>
<keyword evidence="6 11" id="KW-0378">Hydrolase</keyword>
<keyword evidence="4 12" id="KW-0056">Arginine metabolism</keyword>
<dbReference type="EMBL" id="JBHUMJ010000002">
    <property type="protein sequence ID" value="MFD2698910.1"/>
    <property type="molecule type" value="Genomic_DNA"/>
</dbReference>
<sequence>MSSFLTLTQTIDLISVPFDLGASRQGARSAPHMISSMLARKLNAQGLLFTEQAIACPESLTTQIHDLKLKYLDEVVAVNEGLASVAANSVRNGHFPLVLGGDHSIAIGSIAGIASHRPNLGVIWFDAHADLNTNVTTPSGNIHGMSLAASLGHGDRRLTEIGGLVGKIKPENVVIIGARDLDPGEKSFIRDQGIKCYTMYDIDRKGMMTVIQEAIRIVTKGTDGVHLSFDLDSLDPSEAPGISTPVRGGVTYREAHLAVELLSEAGIVTSADIVELNPRMDKNNKTVTLAVELICSLFGSRIL</sequence>
<evidence type="ECO:0000256" key="12">
    <source>
        <dbReference type="RuleBase" id="RU361159"/>
    </source>
</evidence>
<dbReference type="Proteomes" id="UP001597540">
    <property type="component" value="Unassembled WGS sequence"/>
</dbReference>
<gene>
    <name evidence="13" type="primary">rocF</name>
    <name evidence="13" type="ORF">ACFSVM_00370</name>
</gene>
<name>A0ABW5SHQ9_9BACL</name>
<comment type="similarity">
    <text evidence="10 11">Belongs to the arginase family.</text>
</comment>
<accession>A0ABW5SHQ9</accession>
<dbReference type="PANTHER" id="PTHR43782:SF3">
    <property type="entry name" value="ARGINASE"/>
    <property type="match status" value="1"/>
</dbReference>
<evidence type="ECO:0000256" key="11">
    <source>
        <dbReference type="RuleBase" id="RU003684"/>
    </source>
</evidence>
<dbReference type="NCBIfam" id="TIGR01229">
    <property type="entry name" value="rocF_arginase"/>
    <property type="match status" value="1"/>
</dbReference>
<evidence type="ECO:0000256" key="8">
    <source>
        <dbReference type="ARBA" id="ARBA00047391"/>
    </source>
</evidence>
<evidence type="ECO:0000256" key="4">
    <source>
        <dbReference type="ARBA" id="ARBA00022503"/>
    </source>
</evidence>
<dbReference type="Gene3D" id="3.40.800.10">
    <property type="entry name" value="Ureohydrolase domain"/>
    <property type="match status" value="1"/>
</dbReference>
<comment type="catalytic activity">
    <reaction evidence="8 12">
        <text>L-arginine + H2O = urea + L-ornithine</text>
        <dbReference type="Rhea" id="RHEA:20569"/>
        <dbReference type="ChEBI" id="CHEBI:15377"/>
        <dbReference type="ChEBI" id="CHEBI:16199"/>
        <dbReference type="ChEBI" id="CHEBI:32682"/>
        <dbReference type="ChEBI" id="CHEBI:46911"/>
        <dbReference type="EC" id="3.5.3.1"/>
    </reaction>
</comment>
<evidence type="ECO:0000313" key="13">
    <source>
        <dbReference type="EMBL" id="MFD2698910.1"/>
    </source>
</evidence>